<dbReference type="PROSITE" id="PS01124">
    <property type="entry name" value="HTH_ARAC_FAMILY_2"/>
    <property type="match status" value="1"/>
</dbReference>
<dbReference type="InterPro" id="IPR018062">
    <property type="entry name" value="HTH_AraC-typ_CS"/>
</dbReference>
<dbReference type="GO" id="GO:0043565">
    <property type="term" value="F:sequence-specific DNA binding"/>
    <property type="evidence" value="ECO:0007669"/>
    <property type="project" value="InterPro"/>
</dbReference>
<evidence type="ECO:0000259" key="6">
    <source>
        <dbReference type="PROSITE" id="PS50109"/>
    </source>
</evidence>
<reference evidence="8" key="1">
    <citation type="submission" date="2019-03" db="EMBL/GenBank/DDBJ databases">
        <title>Single cell metagenomics reveals metabolic interactions within the superorganism composed of flagellate Streblomastix strix and complex community of Bacteroidetes bacteria on its surface.</title>
        <authorList>
            <person name="Treitli S.C."/>
            <person name="Kolisko M."/>
            <person name="Husnik F."/>
            <person name="Keeling P."/>
            <person name="Hampl V."/>
        </authorList>
    </citation>
    <scope>NUCLEOTIDE SEQUENCE</scope>
    <source>
        <strain evidence="8">STM</strain>
    </source>
</reference>
<dbReference type="Pfam" id="PF00072">
    <property type="entry name" value="Response_reg"/>
    <property type="match status" value="1"/>
</dbReference>
<dbReference type="AlphaFoldDB" id="A0A5J4R0U5"/>
<keyword evidence="8" id="KW-0808">Transferase</keyword>
<gene>
    <name evidence="8" type="ORF">EZS27_024280</name>
</gene>
<dbReference type="FunFam" id="1.10.10.60:FF:000284">
    <property type="entry name" value="Two-component system sensor histidine kinase/response regulator"/>
    <property type="match status" value="1"/>
</dbReference>
<dbReference type="CDD" id="cd17574">
    <property type="entry name" value="REC_OmpR"/>
    <property type="match status" value="1"/>
</dbReference>
<dbReference type="PROSITE" id="PS00041">
    <property type="entry name" value="HTH_ARAC_FAMILY_1"/>
    <property type="match status" value="1"/>
</dbReference>
<accession>A0A5J4R0U5</accession>
<dbReference type="PANTHER" id="PTHR43547:SF2">
    <property type="entry name" value="HYBRID SIGNAL TRANSDUCTION HISTIDINE KINASE C"/>
    <property type="match status" value="1"/>
</dbReference>
<evidence type="ECO:0000256" key="3">
    <source>
        <dbReference type="ARBA" id="ARBA00023125"/>
    </source>
</evidence>
<evidence type="ECO:0000313" key="8">
    <source>
        <dbReference type="EMBL" id="KAA6326641.1"/>
    </source>
</evidence>
<dbReference type="InterPro" id="IPR036890">
    <property type="entry name" value="HATPase_C_sf"/>
</dbReference>
<evidence type="ECO:0000256" key="2">
    <source>
        <dbReference type="ARBA" id="ARBA00023015"/>
    </source>
</evidence>
<dbReference type="Pfam" id="PF02518">
    <property type="entry name" value="HATPase_c"/>
    <property type="match status" value="1"/>
</dbReference>
<evidence type="ECO:0000256" key="4">
    <source>
        <dbReference type="ARBA" id="ARBA00023163"/>
    </source>
</evidence>
<dbReference type="GO" id="GO:0003700">
    <property type="term" value="F:DNA-binding transcription factor activity"/>
    <property type="evidence" value="ECO:0007669"/>
    <property type="project" value="InterPro"/>
</dbReference>
<dbReference type="SMART" id="SM00448">
    <property type="entry name" value="REC"/>
    <property type="match status" value="1"/>
</dbReference>
<dbReference type="Gene3D" id="3.40.50.2300">
    <property type="match status" value="1"/>
</dbReference>
<keyword evidence="4" id="KW-0804">Transcription</keyword>
<feature type="domain" description="Histidine kinase" evidence="6">
    <location>
        <begin position="9"/>
        <end position="123"/>
    </location>
</feature>
<dbReference type="SMART" id="SM00342">
    <property type="entry name" value="HTH_ARAC"/>
    <property type="match status" value="1"/>
</dbReference>
<dbReference type="SMART" id="SM00387">
    <property type="entry name" value="HATPase_c"/>
    <property type="match status" value="1"/>
</dbReference>
<dbReference type="SUPFAM" id="SSF55874">
    <property type="entry name" value="ATPase domain of HSP90 chaperone/DNA topoisomerase II/histidine kinase"/>
    <property type="match status" value="1"/>
</dbReference>
<dbReference type="Gene3D" id="3.30.565.10">
    <property type="entry name" value="Histidine kinase-like ATPase, C-terminal domain"/>
    <property type="match status" value="1"/>
</dbReference>
<dbReference type="InterPro" id="IPR004358">
    <property type="entry name" value="Sig_transdc_His_kin-like_C"/>
</dbReference>
<dbReference type="EC" id="2.7.13.3" evidence="8"/>
<dbReference type="Gene3D" id="1.10.10.60">
    <property type="entry name" value="Homeodomain-like"/>
    <property type="match status" value="1"/>
</dbReference>
<dbReference type="InterPro" id="IPR005467">
    <property type="entry name" value="His_kinase_dom"/>
</dbReference>
<dbReference type="PROSITE" id="PS50110">
    <property type="entry name" value="RESPONSE_REGULATORY"/>
    <property type="match status" value="1"/>
</dbReference>
<dbReference type="InterPro" id="IPR011006">
    <property type="entry name" value="CheY-like_superfamily"/>
</dbReference>
<dbReference type="SUPFAM" id="SSF52172">
    <property type="entry name" value="CheY-like"/>
    <property type="match status" value="1"/>
</dbReference>
<keyword evidence="3" id="KW-0238">DNA-binding</keyword>
<dbReference type="PRINTS" id="PR00344">
    <property type="entry name" value="BCTRLSENSOR"/>
</dbReference>
<feature type="domain" description="HTH araC/xylS-type" evidence="5">
    <location>
        <begin position="296"/>
        <end position="395"/>
    </location>
</feature>
<evidence type="ECO:0000259" key="5">
    <source>
        <dbReference type="PROSITE" id="PS01124"/>
    </source>
</evidence>
<organism evidence="8">
    <name type="scientific">termite gut metagenome</name>
    <dbReference type="NCBI Taxonomy" id="433724"/>
    <lineage>
        <taxon>unclassified sequences</taxon>
        <taxon>metagenomes</taxon>
        <taxon>organismal metagenomes</taxon>
    </lineage>
</organism>
<dbReference type="GO" id="GO:0000155">
    <property type="term" value="F:phosphorelay sensor kinase activity"/>
    <property type="evidence" value="ECO:0007669"/>
    <property type="project" value="TreeGrafter"/>
</dbReference>
<dbReference type="PROSITE" id="PS50109">
    <property type="entry name" value="HIS_KIN"/>
    <property type="match status" value="1"/>
</dbReference>
<dbReference type="PANTHER" id="PTHR43547">
    <property type="entry name" value="TWO-COMPONENT HISTIDINE KINASE"/>
    <property type="match status" value="1"/>
</dbReference>
<keyword evidence="8" id="KW-0418">Kinase</keyword>
<dbReference type="InterPro" id="IPR009057">
    <property type="entry name" value="Homeodomain-like_sf"/>
</dbReference>
<protein>
    <submittedName>
        <fullName evidence="8">Sensor histidine kinase TodS</fullName>
        <ecNumber evidence="8">2.7.13.3</ecNumber>
    </submittedName>
</protein>
<sequence length="402" mass="45476">MNICSCFFDKDKIYKVLNNLYSNAFKFTPDHGDLFTSIVLAEENGVKFVKISVSDTGCGIPEKDIATIFDRFYQNDNKKSGLIGSGIGLHLVKEYVSLHNGKIEVSSRVNQGSTFMVYLPTNLVGEKSAENQPDNTDNEPVTTTNNRKKLLIVEDNEEFRHFLTEQLSGEFNTIEAGDGEEGETASLQHSPDLIISDLMMPKLDGLEMCEHLKTNIQTSHIPIILLTARTSDEAKIESYKAGADSYIGKPFNFDVLLTRINMLIEQQEKRKELFHKAIEVTPSSITTTSLDEELVRKALQIVEKNMDNTEYSVEELSSDIGLSRSRLYRKLESIAGLSPNEFIRSIRLKRAAQLLKDSQYNVSEIADRVGFNTIKYFNKYFKEEFGTTPTQFRTENATKRPT</sequence>
<evidence type="ECO:0000259" key="7">
    <source>
        <dbReference type="PROSITE" id="PS50110"/>
    </source>
</evidence>
<comment type="caution">
    <text evidence="8">The sequence shown here is derived from an EMBL/GenBank/DDBJ whole genome shotgun (WGS) entry which is preliminary data.</text>
</comment>
<evidence type="ECO:0000256" key="1">
    <source>
        <dbReference type="ARBA" id="ARBA00022553"/>
    </source>
</evidence>
<dbReference type="SUPFAM" id="SSF46689">
    <property type="entry name" value="Homeodomain-like"/>
    <property type="match status" value="1"/>
</dbReference>
<keyword evidence="2" id="KW-0805">Transcription regulation</keyword>
<dbReference type="InterPro" id="IPR001789">
    <property type="entry name" value="Sig_transdc_resp-reg_receiver"/>
</dbReference>
<proteinExistence type="predicted"/>
<dbReference type="Pfam" id="PF12833">
    <property type="entry name" value="HTH_18"/>
    <property type="match status" value="1"/>
</dbReference>
<name>A0A5J4R0U5_9ZZZZ</name>
<dbReference type="InterPro" id="IPR018060">
    <property type="entry name" value="HTH_AraC"/>
</dbReference>
<keyword evidence="1" id="KW-0597">Phosphoprotein</keyword>
<feature type="domain" description="Response regulatory" evidence="7">
    <location>
        <begin position="149"/>
        <end position="264"/>
    </location>
</feature>
<dbReference type="EMBL" id="SNRY01002130">
    <property type="protein sequence ID" value="KAA6326641.1"/>
    <property type="molecule type" value="Genomic_DNA"/>
</dbReference>
<dbReference type="InterPro" id="IPR003594">
    <property type="entry name" value="HATPase_dom"/>
</dbReference>